<evidence type="ECO:0000313" key="3">
    <source>
        <dbReference type="Proteomes" id="UP000694853"/>
    </source>
</evidence>
<feature type="repeat" description="ANK" evidence="2">
    <location>
        <begin position="55"/>
        <end position="77"/>
    </location>
</feature>
<name>A0A8B8K4B4_ABRPR</name>
<keyword evidence="3" id="KW-1185">Reference proteome</keyword>
<dbReference type="GO" id="GO:0005886">
    <property type="term" value="C:plasma membrane"/>
    <property type="evidence" value="ECO:0007669"/>
    <property type="project" value="UniProtKB-SubCell"/>
</dbReference>
<proteinExistence type="predicted"/>
<dbReference type="Gene3D" id="1.25.40.20">
    <property type="entry name" value="Ankyrin repeat-containing domain"/>
    <property type="match status" value="1"/>
</dbReference>
<dbReference type="PROSITE" id="PS50088">
    <property type="entry name" value="ANK_REPEAT"/>
    <property type="match status" value="1"/>
</dbReference>
<protein>
    <submittedName>
        <fullName evidence="4">Ankyrin repeat-containing protein At5g02620-like</fullName>
    </submittedName>
</protein>
<dbReference type="PROSITE" id="PS50297">
    <property type="entry name" value="ANK_REP_REGION"/>
    <property type="match status" value="1"/>
</dbReference>
<sequence>MESEDERVMESEDESVEVEKISKRLFKLCMKGKWEKTVEMYKRDKMARVTKITRTGETALHIAVTDGQDDVVEELVKLICNCGDKEGLRIQNERGNTALHFAASMGSVQICECIASSDASLLSVRNIDGETPLFLASLNGRKDAFLSLHSISYRTNPNPAYDSNSRRNDGETILHSAIAGDYFDLAFQIIQLDGELVNRVNERGESPLHLLASKPSVFKSGSRLGRFEAIVYHGK</sequence>
<evidence type="ECO:0000256" key="1">
    <source>
        <dbReference type="ARBA" id="ARBA00004413"/>
    </source>
</evidence>
<dbReference type="Pfam" id="PF12796">
    <property type="entry name" value="Ank_2"/>
    <property type="match status" value="1"/>
</dbReference>
<dbReference type="OrthoDB" id="1930691at2759"/>
<dbReference type="KEGG" id="aprc:113852117"/>
<dbReference type="SUPFAM" id="SSF48403">
    <property type="entry name" value="Ankyrin repeat"/>
    <property type="match status" value="1"/>
</dbReference>
<comment type="subcellular location">
    <subcellularLocation>
        <location evidence="1">Cell membrane</location>
        <topology evidence="1">Peripheral membrane protein</topology>
        <orientation evidence="1">Cytoplasmic side</orientation>
    </subcellularLocation>
</comment>
<dbReference type="SMART" id="SM00248">
    <property type="entry name" value="ANK"/>
    <property type="match status" value="4"/>
</dbReference>
<keyword evidence="2" id="KW-0040">ANK repeat</keyword>
<accession>A0A8B8K4B4</accession>
<dbReference type="Proteomes" id="UP000694853">
    <property type="component" value="Unplaced"/>
</dbReference>
<organism evidence="3 4">
    <name type="scientific">Abrus precatorius</name>
    <name type="common">Indian licorice</name>
    <name type="synonym">Glycine abrus</name>
    <dbReference type="NCBI Taxonomy" id="3816"/>
    <lineage>
        <taxon>Eukaryota</taxon>
        <taxon>Viridiplantae</taxon>
        <taxon>Streptophyta</taxon>
        <taxon>Embryophyta</taxon>
        <taxon>Tracheophyta</taxon>
        <taxon>Spermatophyta</taxon>
        <taxon>Magnoliopsida</taxon>
        <taxon>eudicotyledons</taxon>
        <taxon>Gunneridae</taxon>
        <taxon>Pentapetalae</taxon>
        <taxon>rosids</taxon>
        <taxon>fabids</taxon>
        <taxon>Fabales</taxon>
        <taxon>Fabaceae</taxon>
        <taxon>Papilionoideae</taxon>
        <taxon>50 kb inversion clade</taxon>
        <taxon>NPAAA clade</taxon>
        <taxon>indigoferoid/millettioid clade</taxon>
        <taxon>Abreae</taxon>
        <taxon>Abrus</taxon>
    </lineage>
</organism>
<dbReference type="AlphaFoldDB" id="A0A8B8K4B4"/>
<reference evidence="4" key="2">
    <citation type="submission" date="2025-08" db="UniProtKB">
        <authorList>
            <consortium name="RefSeq"/>
        </authorList>
    </citation>
    <scope>IDENTIFICATION</scope>
    <source>
        <tissue evidence="4">Young leaves</tissue>
    </source>
</reference>
<dbReference type="InterPro" id="IPR036770">
    <property type="entry name" value="Ankyrin_rpt-contain_sf"/>
</dbReference>
<dbReference type="GeneID" id="113852117"/>
<evidence type="ECO:0000313" key="4">
    <source>
        <dbReference type="RefSeq" id="XP_027338169.1"/>
    </source>
</evidence>
<dbReference type="PANTHER" id="PTHR24121">
    <property type="entry name" value="NO MECHANORECEPTOR POTENTIAL C, ISOFORM D-RELATED"/>
    <property type="match status" value="1"/>
</dbReference>
<reference evidence="3" key="1">
    <citation type="journal article" date="2019" name="Toxins">
        <title>Detection of Abrin-Like and Prepropulchellin-Like Toxin Genes and Transcripts Using Whole Genome Sequencing and Full-Length Transcript Sequencing of Abrus precatorius.</title>
        <authorList>
            <person name="Hovde B.T."/>
            <person name="Daligault H.E."/>
            <person name="Hanschen E.R."/>
            <person name="Kunde Y.A."/>
            <person name="Johnson M.B."/>
            <person name="Starkenburg S.R."/>
            <person name="Johnson S.L."/>
        </authorList>
    </citation>
    <scope>NUCLEOTIDE SEQUENCE [LARGE SCALE GENOMIC DNA]</scope>
</reference>
<gene>
    <name evidence="4" type="primary">LOC113852117</name>
</gene>
<dbReference type="RefSeq" id="XP_027338169.1">
    <property type="nucleotide sequence ID" value="XM_027482368.1"/>
</dbReference>
<evidence type="ECO:0000256" key="2">
    <source>
        <dbReference type="PROSITE-ProRule" id="PRU00023"/>
    </source>
</evidence>
<dbReference type="InterPro" id="IPR002110">
    <property type="entry name" value="Ankyrin_rpt"/>
</dbReference>
<dbReference type="PANTHER" id="PTHR24121:SF15">
    <property type="entry name" value="ANKYRIN REPEAT PROTEIN"/>
    <property type="match status" value="1"/>
</dbReference>